<evidence type="ECO:0000259" key="8">
    <source>
        <dbReference type="Pfam" id="PF00728"/>
    </source>
</evidence>
<evidence type="ECO:0000313" key="10">
    <source>
        <dbReference type="EMBL" id="TNV17026.1"/>
    </source>
</evidence>
<dbReference type="Pfam" id="PF00728">
    <property type="entry name" value="Glyco_hydro_20"/>
    <property type="match status" value="1"/>
</dbReference>
<protein>
    <recommendedName>
        <fullName evidence="3">beta-N-acetylhexosaminidase</fullName>
        <ecNumber evidence="3">3.2.1.52</ecNumber>
    </recommendedName>
    <alternativeName>
        <fullName evidence="6">Beta-N-acetylhexosaminidase</fullName>
    </alternativeName>
    <alternativeName>
        <fullName evidence="7">N-acetyl-beta-glucosaminidase</fullName>
    </alternativeName>
</protein>
<evidence type="ECO:0000256" key="5">
    <source>
        <dbReference type="ARBA" id="ARBA00023295"/>
    </source>
</evidence>
<gene>
    <name evidence="10" type="ORF">FIC94_07605</name>
</gene>
<evidence type="ECO:0000256" key="2">
    <source>
        <dbReference type="ARBA" id="ARBA00006285"/>
    </source>
</evidence>
<evidence type="ECO:0000256" key="7">
    <source>
        <dbReference type="ARBA" id="ARBA00033000"/>
    </source>
</evidence>
<comment type="catalytic activity">
    <reaction evidence="1">
        <text>Hydrolysis of terminal non-reducing N-acetyl-D-hexosamine residues in N-acetyl-beta-D-hexosaminides.</text>
        <dbReference type="EC" id="3.2.1.52"/>
    </reaction>
</comment>
<dbReference type="InterPro" id="IPR029018">
    <property type="entry name" value="Hex-like_dom2"/>
</dbReference>
<dbReference type="Gene3D" id="3.20.20.80">
    <property type="entry name" value="Glycosidases"/>
    <property type="match status" value="1"/>
</dbReference>
<organism evidence="10 11">
    <name type="scientific">Ochrobactrum teleogrylli</name>
    <dbReference type="NCBI Taxonomy" id="2479765"/>
    <lineage>
        <taxon>Bacteria</taxon>
        <taxon>Pseudomonadati</taxon>
        <taxon>Pseudomonadota</taxon>
        <taxon>Alphaproteobacteria</taxon>
        <taxon>Hyphomicrobiales</taxon>
        <taxon>Brucellaceae</taxon>
        <taxon>Brucella/Ochrobactrum group</taxon>
        <taxon>Ochrobactrum</taxon>
    </lineage>
</organism>
<evidence type="ECO:0000256" key="6">
    <source>
        <dbReference type="ARBA" id="ARBA00030512"/>
    </source>
</evidence>
<keyword evidence="5" id="KW-0326">Glycosidase</keyword>
<dbReference type="SUPFAM" id="SSF55545">
    <property type="entry name" value="beta-N-acetylhexosaminidase-like domain"/>
    <property type="match status" value="1"/>
</dbReference>
<dbReference type="InterPro" id="IPR017853">
    <property type="entry name" value="GH"/>
</dbReference>
<evidence type="ECO:0000256" key="3">
    <source>
        <dbReference type="ARBA" id="ARBA00012663"/>
    </source>
</evidence>
<evidence type="ECO:0000259" key="9">
    <source>
        <dbReference type="Pfam" id="PF02838"/>
    </source>
</evidence>
<keyword evidence="11" id="KW-1185">Reference proteome</keyword>
<dbReference type="SUPFAM" id="SSF51445">
    <property type="entry name" value="(Trans)glycosidases"/>
    <property type="match status" value="1"/>
</dbReference>
<dbReference type="Gene3D" id="3.30.379.10">
    <property type="entry name" value="Chitobiase/beta-hexosaminidase domain 2-like"/>
    <property type="match status" value="1"/>
</dbReference>
<keyword evidence="4" id="KW-0378">Hydrolase</keyword>
<accession>A0ABY2Y663</accession>
<comment type="caution">
    <text evidence="10">The sequence shown here is derived from an EMBL/GenBank/DDBJ whole genome shotgun (WGS) entry which is preliminary data.</text>
</comment>
<dbReference type="EMBL" id="VEWL01000003">
    <property type="protein sequence ID" value="TNV17026.1"/>
    <property type="molecule type" value="Genomic_DNA"/>
</dbReference>
<dbReference type="PANTHER" id="PTHR22600">
    <property type="entry name" value="BETA-HEXOSAMINIDASE"/>
    <property type="match status" value="1"/>
</dbReference>
<feature type="domain" description="Beta-hexosaminidase bacterial type N-terminal" evidence="9">
    <location>
        <begin position="124"/>
        <end position="270"/>
    </location>
</feature>
<dbReference type="InterPro" id="IPR025705">
    <property type="entry name" value="Beta_hexosaminidase_sua/sub"/>
</dbReference>
<dbReference type="PRINTS" id="PR00738">
    <property type="entry name" value="GLHYDRLASE20"/>
</dbReference>
<dbReference type="Pfam" id="PF02838">
    <property type="entry name" value="Glyco_hydro_20b"/>
    <property type="match status" value="1"/>
</dbReference>
<evidence type="ECO:0000256" key="4">
    <source>
        <dbReference type="ARBA" id="ARBA00022801"/>
    </source>
</evidence>
<name>A0ABY2Y663_9HYPH</name>
<comment type="similarity">
    <text evidence="2">Belongs to the glycosyl hydrolase 20 family.</text>
</comment>
<feature type="domain" description="Glycoside hydrolase family 20 catalytic" evidence="8">
    <location>
        <begin position="274"/>
        <end position="623"/>
    </location>
</feature>
<dbReference type="PANTHER" id="PTHR22600:SF57">
    <property type="entry name" value="BETA-N-ACETYLHEXOSAMINIDASE"/>
    <property type="match status" value="1"/>
</dbReference>
<evidence type="ECO:0000256" key="1">
    <source>
        <dbReference type="ARBA" id="ARBA00001231"/>
    </source>
</evidence>
<reference evidence="10 11" key="1">
    <citation type="submission" date="2019-06" db="EMBL/GenBank/DDBJ databases">
        <title>Ochrobactrum cricket sp.nov., isolated from the insect Teleogryllus occipitalis living in deserted cropland.</title>
        <authorList>
            <person name="Hu M."/>
        </authorList>
    </citation>
    <scope>NUCLEOTIDE SEQUENCE [LARGE SCALE GENOMIC DNA]</scope>
    <source>
        <strain evidence="10 11">LCB8</strain>
    </source>
</reference>
<dbReference type="InterPro" id="IPR015882">
    <property type="entry name" value="HEX_bac_N"/>
</dbReference>
<dbReference type="EC" id="3.2.1.52" evidence="3"/>
<dbReference type="InterPro" id="IPR015883">
    <property type="entry name" value="Glyco_hydro_20_cat"/>
</dbReference>
<sequence length="658" mass="73451">MAVSSCGRMRVTGRSGRRVKRISVDQGQQHLCLSHKCWPLSIFETRSNRLPHPTRLHKSISVYFIRIIMHSIYKIKKPGELIGMNISKREFLKGLILSSLAGGLATSGFPGLFDAAAKDTDAAIPLIPTPHRIRNLSGKFRVESGARITYDDPAIENSIRVFKEAIRPFSEIKLVNAPRSSANSPKGAIHLEIGPTPEIKEAPRSTGLSPAEQDDLDERYFLHADETGVVIRANSSQGLAMGLTTLLQLFATAPQQDASGIEIPAVRIVDGPHYKWRSFHLDVARHYFTTDEIKTVIDLIAFYKFNALDLHLTDDETWRIEAARPDGKQPDDEPIYSRADLNEIVAYAQARHITVIPSSDAPGHAAALIRLHPDLAMGSNVQRFELTPGVVQHRAWLNPDLPDSFKVYDEIIAYLLEVFPGRWLDIGGDEAFGMPEQLYTKFVRHQHKVAVLAGKKPIACQETMRAGLDRDIVVQHWISTDPKYANMELGAQMGSQQALQLQKMVVKNVQNSLNDLNRAMERALPILLTPFAHSYLDVPYKEASILPEQNALKARLGLRTYRPQTVEEYYNWNPGKSLPGGGKNAHIAGVGAAIWCETIKSFDDLSFLILPRLPGMAQKGWSTVSNSPWQRHSAALPAHGTVWEKSKIGFFKSELIRW</sequence>
<evidence type="ECO:0000313" key="11">
    <source>
        <dbReference type="Proteomes" id="UP000312784"/>
    </source>
</evidence>
<proteinExistence type="inferred from homology"/>
<dbReference type="Proteomes" id="UP000312784">
    <property type="component" value="Unassembled WGS sequence"/>
</dbReference>